<accession>A0ABS4XEH8</accession>
<name>A0ABS4XEH8_9MICC</name>
<comment type="caution">
    <text evidence="1">The sequence shown here is derived from an EMBL/GenBank/DDBJ whole genome shotgun (WGS) entry which is preliminary data.</text>
</comment>
<keyword evidence="2" id="KW-1185">Reference proteome</keyword>
<dbReference type="Proteomes" id="UP001296993">
    <property type="component" value="Unassembled WGS sequence"/>
</dbReference>
<protein>
    <recommendedName>
        <fullName evidence="3">Flagellar protein FliT</fullName>
    </recommendedName>
</protein>
<sequence>MAKNATLISAEESWISVLEQMEDDMARLRRCALDSEELFELPTSWSPPEDVGPLPSSLAPRAQAIFMEMQELAVVLKDRRDETARQLRAVDSIPRSMSSTSVYLDLVG</sequence>
<reference evidence="1 2" key="1">
    <citation type="submission" date="2021-03" db="EMBL/GenBank/DDBJ databases">
        <title>Sequencing the genomes of 1000 actinobacteria strains.</title>
        <authorList>
            <person name="Klenk H.-P."/>
        </authorList>
    </citation>
    <scope>NUCLEOTIDE SEQUENCE [LARGE SCALE GENOMIC DNA]</scope>
    <source>
        <strain evidence="1 2">DSM 15797</strain>
    </source>
</reference>
<evidence type="ECO:0000313" key="2">
    <source>
        <dbReference type="Proteomes" id="UP001296993"/>
    </source>
</evidence>
<organism evidence="1 2">
    <name type="scientific">Paeniglutamicibacter kerguelensis</name>
    <dbReference type="NCBI Taxonomy" id="254788"/>
    <lineage>
        <taxon>Bacteria</taxon>
        <taxon>Bacillati</taxon>
        <taxon>Actinomycetota</taxon>
        <taxon>Actinomycetes</taxon>
        <taxon>Micrococcales</taxon>
        <taxon>Micrococcaceae</taxon>
        <taxon>Paeniglutamicibacter</taxon>
    </lineage>
</organism>
<evidence type="ECO:0000313" key="1">
    <source>
        <dbReference type="EMBL" id="MBP2386860.1"/>
    </source>
</evidence>
<dbReference type="EMBL" id="JAGIOF010000001">
    <property type="protein sequence ID" value="MBP2386860.1"/>
    <property type="molecule type" value="Genomic_DNA"/>
</dbReference>
<dbReference type="RefSeq" id="WP_209998326.1">
    <property type="nucleotide sequence ID" value="NZ_BAAAJY010000010.1"/>
</dbReference>
<proteinExistence type="predicted"/>
<gene>
    <name evidence="1" type="ORF">JOF47_002371</name>
</gene>
<evidence type="ECO:0008006" key="3">
    <source>
        <dbReference type="Google" id="ProtNLM"/>
    </source>
</evidence>